<keyword evidence="2 4" id="KW-0560">Oxidoreductase</keyword>
<feature type="domain" description="D-isomer specific 2-hydroxyacid dehydrogenase NAD-binding" evidence="6">
    <location>
        <begin position="127"/>
        <end position="237"/>
    </location>
</feature>
<dbReference type="Gene3D" id="3.40.50.720">
    <property type="entry name" value="NAD(P)-binding Rossmann-like Domain"/>
    <property type="match status" value="2"/>
</dbReference>
<organism evidence="7 8">
    <name type="scientific">Marinifilum caeruleilacunae</name>
    <dbReference type="NCBI Taxonomy" id="2499076"/>
    <lineage>
        <taxon>Bacteria</taxon>
        <taxon>Pseudomonadati</taxon>
        <taxon>Bacteroidota</taxon>
        <taxon>Bacteroidia</taxon>
        <taxon>Marinilabiliales</taxon>
        <taxon>Marinifilaceae</taxon>
    </lineage>
</organism>
<dbReference type="Pfam" id="PF00389">
    <property type="entry name" value="2-Hacid_dh"/>
    <property type="match status" value="1"/>
</dbReference>
<evidence type="ECO:0000256" key="4">
    <source>
        <dbReference type="RuleBase" id="RU003719"/>
    </source>
</evidence>
<dbReference type="EMBL" id="RZNH01000048">
    <property type="protein sequence ID" value="NOU62014.1"/>
    <property type="molecule type" value="Genomic_DNA"/>
</dbReference>
<dbReference type="InterPro" id="IPR036291">
    <property type="entry name" value="NAD(P)-bd_dom_sf"/>
</dbReference>
<sequence>MKFKQIVIIDKTGLQDWAIEKLSKLSENPIKIYDDVPGSEEEAAIRIEEADCVFVSWSTQLTAKVLSNAKNLKYVGMCCSLYNKESANVDIDFANNHAITVKGIRDYGDEGLVEYVISELIRLIKGIGEKQWKKDAVELTGRKIGIIGMGATGKMLADRLQAFGAKLYYYNRSRKPQAEKDGIKYLPLNELLESTEIISLHLPKNTNILGEREFKQFGKGKILINTSLGLTFDKSAFDKWISAPSNYGIFDGDGMGTFRDEFDQLENIISSEVVSGWTIEAQERLSKKVLDHVIEFIGNKENNL</sequence>
<dbReference type="InterPro" id="IPR006139">
    <property type="entry name" value="D-isomer_2_OHA_DH_cat_dom"/>
</dbReference>
<keyword evidence="3" id="KW-0520">NAD</keyword>
<evidence type="ECO:0000256" key="2">
    <source>
        <dbReference type="ARBA" id="ARBA00023002"/>
    </source>
</evidence>
<evidence type="ECO:0000259" key="5">
    <source>
        <dbReference type="Pfam" id="PF00389"/>
    </source>
</evidence>
<dbReference type="InterPro" id="IPR050418">
    <property type="entry name" value="D-iso_2-hydroxyacid_DH_PdxB"/>
</dbReference>
<evidence type="ECO:0000256" key="3">
    <source>
        <dbReference type="ARBA" id="ARBA00023027"/>
    </source>
</evidence>
<evidence type="ECO:0000313" key="7">
    <source>
        <dbReference type="EMBL" id="NOU62014.1"/>
    </source>
</evidence>
<reference evidence="7 8" key="1">
    <citation type="submission" date="2018-12" db="EMBL/GenBank/DDBJ databases">
        <title>Marinifilum JC070 sp. nov., a marine bacterium isolated from Yongle Blue Hole in the South China Sea.</title>
        <authorList>
            <person name="Fu T."/>
        </authorList>
    </citation>
    <scope>NUCLEOTIDE SEQUENCE [LARGE SCALE GENOMIC DNA]</scope>
    <source>
        <strain evidence="7 8">JC070</strain>
    </source>
</reference>
<dbReference type="PANTHER" id="PTHR43761:SF1">
    <property type="entry name" value="D-ISOMER SPECIFIC 2-HYDROXYACID DEHYDROGENASE CATALYTIC DOMAIN-CONTAINING PROTEIN-RELATED"/>
    <property type="match status" value="1"/>
</dbReference>
<gene>
    <name evidence="7" type="ORF">ELS83_19625</name>
</gene>
<comment type="caution">
    <text evidence="7">The sequence shown here is derived from an EMBL/GenBank/DDBJ whole genome shotgun (WGS) entry which is preliminary data.</text>
</comment>
<dbReference type="SUPFAM" id="SSF52283">
    <property type="entry name" value="Formate/glycerate dehydrogenase catalytic domain-like"/>
    <property type="match status" value="1"/>
</dbReference>
<proteinExistence type="inferred from homology"/>
<evidence type="ECO:0000259" key="6">
    <source>
        <dbReference type="Pfam" id="PF02826"/>
    </source>
</evidence>
<accession>A0ABX1X1Q8</accession>
<comment type="similarity">
    <text evidence="1 4">Belongs to the D-isomer specific 2-hydroxyacid dehydrogenase family.</text>
</comment>
<evidence type="ECO:0000256" key="1">
    <source>
        <dbReference type="ARBA" id="ARBA00005854"/>
    </source>
</evidence>
<protein>
    <submittedName>
        <fullName evidence="7">Dihydrofolate reductase</fullName>
    </submittedName>
</protein>
<dbReference type="RefSeq" id="WP_171597275.1">
    <property type="nucleotide sequence ID" value="NZ_RZNH01000048.1"/>
</dbReference>
<dbReference type="PANTHER" id="PTHR43761">
    <property type="entry name" value="D-ISOMER SPECIFIC 2-HYDROXYACID DEHYDROGENASE FAMILY PROTEIN (AFU_ORTHOLOGUE AFUA_1G13630)"/>
    <property type="match status" value="1"/>
</dbReference>
<dbReference type="Proteomes" id="UP000732105">
    <property type="component" value="Unassembled WGS sequence"/>
</dbReference>
<name>A0ABX1X1Q8_9BACT</name>
<dbReference type="InterPro" id="IPR006140">
    <property type="entry name" value="D-isomer_DH_NAD-bd"/>
</dbReference>
<dbReference type="SUPFAM" id="SSF51735">
    <property type="entry name" value="NAD(P)-binding Rossmann-fold domains"/>
    <property type="match status" value="1"/>
</dbReference>
<feature type="domain" description="D-isomer specific 2-hydroxyacid dehydrogenase catalytic" evidence="5">
    <location>
        <begin position="29"/>
        <end position="301"/>
    </location>
</feature>
<evidence type="ECO:0000313" key="8">
    <source>
        <dbReference type="Proteomes" id="UP000732105"/>
    </source>
</evidence>
<dbReference type="Pfam" id="PF02826">
    <property type="entry name" value="2-Hacid_dh_C"/>
    <property type="match status" value="1"/>
</dbReference>
<keyword evidence="8" id="KW-1185">Reference proteome</keyword>